<accession>N1QZS3</accession>
<evidence type="ECO:0000313" key="1">
    <source>
        <dbReference type="EnsemblPlants" id="EMT17197"/>
    </source>
</evidence>
<name>N1QZS3_AEGTA</name>
<sequence length="113" mass="13110">MGVPSSSVKNSSSREHIRELEHIIATQEADAKKATDMFHEELNEPLFAQIVEIKELQKKQLEEIEDFKMDQQKKSTVFEKRQRHMEAMLSHLLRKSTQSAQDNVRKTPMASCL</sequence>
<dbReference type="AlphaFoldDB" id="N1QZS3"/>
<reference evidence="1" key="1">
    <citation type="submission" date="2015-06" db="UniProtKB">
        <authorList>
            <consortium name="EnsemblPlants"/>
        </authorList>
    </citation>
    <scope>IDENTIFICATION</scope>
</reference>
<dbReference type="EnsemblPlants" id="EMT17197">
    <property type="protein sequence ID" value="EMT17197"/>
    <property type="gene ID" value="F775_03817"/>
</dbReference>
<protein>
    <recommendedName>
        <fullName evidence="2">VPS37 C-terminal domain-containing protein</fullName>
    </recommendedName>
</protein>
<evidence type="ECO:0008006" key="2">
    <source>
        <dbReference type="Google" id="ProtNLM"/>
    </source>
</evidence>
<organism evidence="1">
    <name type="scientific">Aegilops tauschii</name>
    <name type="common">Tausch's goatgrass</name>
    <name type="synonym">Aegilops squarrosa</name>
    <dbReference type="NCBI Taxonomy" id="37682"/>
    <lineage>
        <taxon>Eukaryota</taxon>
        <taxon>Viridiplantae</taxon>
        <taxon>Streptophyta</taxon>
        <taxon>Embryophyta</taxon>
        <taxon>Tracheophyta</taxon>
        <taxon>Spermatophyta</taxon>
        <taxon>Magnoliopsida</taxon>
        <taxon>Liliopsida</taxon>
        <taxon>Poales</taxon>
        <taxon>Poaceae</taxon>
        <taxon>BOP clade</taxon>
        <taxon>Pooideae</taxon>
        <taxon>Triticodae</taxon>
        <taxon>Triticeae</taxon>
        <taxon>Triticinae</taxon>
        <taxon>Aegilops</taxon>
    </lineage>
</organism>
<proteinExistence type="predicted"/>